<dbReference type="Proteomes" id="UP000887540">
    <property type="component" value="Unplaced"/>
</dbReference>
<comment type="similarity">
    <text evidence="1">Belongs to the beta/gamma-crystallin family.</text>
</comment>
<evidence type="ECO:0000256" key="2">
    <source>
        <dbReference type="ARBA" id="ARBA00022737"/>
    </source>
</evidence>
<evidence type="ECO:0000256" key="1">
    <source>
        <dbReference type="ARBA" id="ARBA00009646"/>
    </source>
</evidence>
<proteinExistence type="inferred from homology"/>
<dbReference type="SMART" id="SM00247">
    <property type="entry name" value="XTALbg"/>
    <property type="match status" value="1"/>
</dbReference>
<feature type="chain" id="PRO_5037226660" evidence="3">
    <location>
        <begin position="24"/>
        <end position="113"/>
    </location>
</feature>
<feature type="domain" description="Beta/gamma crystallin 'Greek key'" evidence="4">
    <location>
        <begin position="25"/>
        <end position="113"/>
    </location>
</feature>
<evidence type="ECO:0000256" key="3">
    <source>
        <dbReference type="SAM" id="SignalP"/>
    </source>
</evidence>
<evidence type="ECO:0000313" key="5">
    <source>
        <dbReference type="Proteomes" id="UP000887540"/>
    </source>
</evidence>
<organism evidence="5 6">
    <name type="scientific">Acrobeloides nanus</name>
    <dbReference type="NCBI Taxonomy" id="290746"/>
    <lineage>
        <taxon>Eukaryota</taxon>
        <taxon>Metazoa</taxon>
        <taxon>Ecdysozoa</taxon>
        <taxon>Nematoda</taxon>
        <taxon>Chromadorea</taxon>
        <taxon>Rhabditida</taxon>
        <taxon>Tylenchina</taxon>
        <taxon>Cephalobomorpha</taxon>
        <taxon>Cephaloboidea</taxon>
        <taxon>Cephalobidae</taxon>
        <taxon>Acrobeloides</taxon>
    </lineage>
</organism>
<evidence type="ECO:0000259" key="4">
    <source>
        <dbReference type="SMART" id="SM00247"/>
    </source>
</evidence>
<dbReference type="InterPro" id="IPR001064">
    <property type="entry name" value="Beta/gamma_crystallin"/>
</dbReference>
<name>A0A914DIX1_9BILA</name>
<reference evidence="6" key="1">
    <citation type="submission" date="2022-11" db="UniProtKB">
        <authorList>
            <consortium name="WormBaseParasite"/>
        </authorList>
    </citation>
    <scope>IDENTIFICATION</scope>
</reference>
<keyword evidence="5" id="KW-1185">Reference proteome</keyword>
<dbReference type="WBParaSite" id="ACRNAN_scaffold2595.g32577.t1">
    <property type="protein sequence ID" value="ACRNAN_scaffold2595.g32577.t1"/>
    <property type="gene ID" value="ACRNAN_scaffold2595.g32577"/>
</dbReference>
<keyword evidence="2" id="KW-0677">Repeat</keyword>
<dbReference type="InterPro" id="IPR011024">
    <property type="entry name" value="G_crystallin-like"/>
</dbReference>
<dbReference type="Pfam" id="PF00030">
    <property type="entry name" value="Crystall"/>
    <property type="match status" value="1"/>
</dbReference>
<sequence length="113" mass="12480">MSEWRVLIFLLVASTTLIHISDARGFTLWANSDFNGESREMQCTDFECHNFDSFNDVASSINTQGGCVALFENGDCNGRRVILKPGCELGECCKHSNFESCGFNDQASSFACC</sequence>
<feature type="signal peptide" evidence="3">
    <location>
        <begin position="1"/>
        <end position="23"/>
    </location>
</feature>
<dbReference type="Gene3D" id="2.60.20.10">
    <property type="entry name" value="Crystallins"/>
    <property type="match status" value="1"/>
</dbReference>
<dbReference type="AlphaFoldDB" id="A0A914DIX1"/>
<protein>
    <submittedName>
        <fullName evidence="6">Beta/gamma crystallin 'Greek key' domain-containing protein</fullName>
    </submittedName>
</protein>
<keyword evidence="3" id="KW-0732">Signal</keyword>
<accession>A0A914DIX1</accession>
<dbReference type="SUPFAM" id="SSF49695">
    <property type="entry name" value="gamma-Crystallin-like"/>
    <property type="match status" value="1"/>
</dbReference>
<evidence type="ECO:0000313" key="6">
    <source>
        <dbReference type="WBParaSite" id="ACRNAN_scaffold2595.g32577.t1"/>
    </source>
</evidence>